<dbReference type="Proteomes" id="UP001218218">
    <property type="component" value="Unassembled WGS sequence"/>
</dbReference>
<gene>
    <name evidence="2" type="ORF">DFH08DRAFT_1081116</name>
</gene>
<feature type="region of interest" description="Disordered" evidence="1">
    <location>
        <begin position="248"/>
        <end position="267"/>
    </location>
</feature>
<accession>A0AAD7ER35</accession>
<protein>
    <submittedName>
        <fullName evidence="2">Uncharacterized protein</fullName>
    </submittedName>
</protein>
<organism evidence="2 3">
    <name type="scientific">Mycena albidolilacea</name>
    <dbReference type="NCBI Taxonomy" id="1033008"/>
    <lineage>
        <taxon>Eukaryota</taxon>
        <taxon>Fungi</taxon>
        <taxon>Dikarya</taxon>
        <taxon>Basidiomycota</taxon>
        <taxon>Agaricomycotina</taxon>
        <taxon>Agaricomycetes</taxon>
        <taxon>Agaricomycetidae</taxon>
        <taxon>Agaricales</taxon>
        <taxon>Marasmiineae</taxon>
        <taxon>Mycenaceae</taxon>
        <taxon>Mycena</taxon>
    </lineage>
</organism>
<evidence type="ECO:0000256" key="1">
    <source>
        <dbReference type="SAM" id="MobiDB-lite"/>
    </source>
</evidence>
<evidence type="ECO:0000313" key="2">
    <source>
        <dbReference type="EMBL" id="KAJ7346291.1"/>
    </source>
</evidence>
<dbReference type="EMBL" id="JARIHO010000021">
    <property type="protein sequence ID" value="KAJ7346291.1"/>
    <property type="molecule type" value="Genomic_DNA"/>
</dbReference>
<feature type="compositionally biased region" description="Low complexity" evidence="1">
    <location>
        <begin position="510"/>
        <end position="537"/>
    </location>
</feature>
<feature type="compositionally biased region" description="Low complexity" evidence="1">
    <location>
        <begin position="311"/>
        <end position="326"/>
    </location>
</feature>
<proteinExistence type="predicted"/>
<sequence length="681" mass="69474">MNCQFSFGPNRSYFCSAGTVYAWSRNLLPPALVRLQDSLHPQALDTPYDVAFPMEFGTYALCWKTKRGEDCYEGGCLGPSYGRLARFIKNVATSGAHTTRTVFGPNASFFSMSPSGFCWQNLPPALEDDMHACMKIRRPTTVALGVQGAYVVLYNDGTIVFDLRGQYQMVEAIIRNTQEAARRRGVMYIALNPFVAGEFYVVYGDGSASWNIPTAWSADVTNVSRAIKAMPVPAPALPPAQVSMAEAVAPGGTGPANSSSAQGAAVPQVTHAPLASMPTGGSFSSVPSGSAPTSPAPGQMSPLASMPTGESFSSVSSVPSAGQASPTPAPTSIGSTATGESFSGQTHAVSHAVPPAQAPSPSTVTGESFSGESSLPSAAPPSPAAAASTATEGSSSSFHPATQASSTSAATSGGVSGSTYTAPAPAPAASTTIGGSVSSVASINGGSSVGSAVGHTLGVVTEELTPSDSPLSPTYAPLPQPQSTYAAAPSPTFAPAPAPAAAGQTQSQFAPQRPQVQAQAQALQRPPVGVAAAAKPAPSKIGWKQGMSMGFKAAKGFNKIVGVLGGPSLSPAQLAQQAQQQALQQVQQQNPQFTQILQTVQTVAQNVNYAQNSSVNGNSNSTPTTSFDLSNIQASLPDFSNIQTISPDFGTTVQEVVVSETVYNAGTGDTTTVVVDSTTTS</sequence>
<name>A0AAD7ER35_9AGAR</name>
<feature type="compositionally biased region" description="Low complexity" evidence="1">
    <location>
        <begin position="384"/>
        <end position="429"/>
    </location>
</feature>
<keyword evidence="3" id="KW-1185">Reference proteome</keyword>
<feature type="compositionally biased region" description="Polar residues" evidence="1">
    <location>
        <begin position="330"/>
        <end position="348"/>
    </location>
</feature>
<dbReference type="AlphaFoldDB" id="A0AAD7ER35"/>
<feature type="region of interest" description="Disordered" evidence="1">
    <location>
        <begin position="273"/>
        <end position="431"/>
    </location>
</feature>
<evidence type="ECO:0000313" key="3">
    <source>
        <dbReference type="Proteomes" id="UP001218218"/>
    </source>
</evidence>
<feature type="compositionally biased region" description="Polar residues" evidence="1">
    <location>
        <begin position="359"/>
        <end position="368"/>
    </location>
</feature>
<reference evidence="2" key="1">
    <citation type="submission" date="2023-03" db="EMBL/GenBank/DDBJ databases">
        <title>Massive genome expansion in bonnet fungi (Mycena s.s.) driven by repeated elements and novel gene families across ecological guilds.</title>
        <authorList>
            <consortium name="Lawrence Berkeley National Laboratory"/>
            <person name="Harder C.B."/>
            <person name="Miyauchi S."/>
            <person name="Viragh M."/>
            <person name="Kuo A."/>
            <person name="Thoen E."/>
            <person name="Andreopoulos B."/>
            <person name="Lu D."/>
            <person name="Skrede I."/>
            <person name="Drula E."/>
            <person name="Henrissat B."/>
            <person name="Morin E."/>
            <person name="Kohler A."/>
            <person name="Barry K."/>
            <person name="LaButti K."/>
            <person name="Morin E."/>
            <person name="Salamov A."/>
            <person name="Lipzen A."/>
            <person name="Mereny Z."/>
            <person name="Hegedus B."/>
            <person name="Baldrian P."/>
            <person name="Stursova M."/>
            <person name="Weitz H."/>
            <person name="Taylor A."/>
            <person name="Grigoriev I.V."/>
            <person name="Nagy L.G."/>
            <person name="Martin F."/>
            <person name="Kauserud H."/>
        </authorList>
    </citation>
    <scope>NUCLEOTIDE SEQUENCE</scope>
    <source>
        <strain evidence="2">CBHHK002</strain>
    </source>
</reference>
<feature type="compositionally biased region" description="Low complexity" evidence="1">
    <location>
        <begin position="278"/>
        <end position="298"/>
    </location>
</feature>
<comment type="caution">
    <text evidence="2">The sequence shown here is derived from an EMBL/GenBank/DDBJ whole genome shotgun (WGS) entry which is preliminary data.</text>
</comment>
<feature type="region of interest" description="Disordered" evidence="1">
    <location>
        <begin position="463"/>
        <end position="537"/>
    </location>
</feature>